<dbReference type="PANTHER" id="PTHR30050">
    <property type="entry name" value="CHROMOSOMAL REPLICATION INITIATOR PROTEIN DNAA"/>
    <property type="match status" value="1"/>
</dbReference>
<accession>A0A1L7CEX3</accession>
<dbReference type="InterPro" id="IPR027417">
    <property type="entry name" value="P-loop_NTPase"/>
</dbReference>
<gene>
    <name evidence="2" type="ORF">CAQU_04260</name>
</gene>
<reference evidence="2 3" key="1">
    <citation type="submission" date="2014-08" db="EMBL/GenBank/DDBJ databases">
        <title>Complete genome sequence of Corynebacterium aquilae S-613T(T) (=DSM 44791(T)), isolated from the choana of a healthy golden eagle.</title>
        <authorList>
            <person name="Ruckert C."/>
            <person name="Albersmeier A."/>
            <person name="Winkler A."/>
            <person name="Kalinowski J."/>
        </authorList>
    </citation>
    <scope>NUCLEOTIDE SEQUENCE [LARGE SCALE GENOMIC DNA]</scope>
    <source>
        <strain evidence="2 3">S-613</strain>
    </source>
</reference>
<dbReference type="RefSeq" id="WP_075725483.1">
    <property type="nucleotide sequence ID" value="NZ_CP009245.1"/>
</dbReference>
<evidence type="ECO:0000259" key="1">
    <source>
        <dbReference type="Pfam" id="PF01695"/>
    </source>
</evidence>
<dbReference type="SUPFAM" id="SSF52540">
    <property type="entry name" value="P-loop containing nucleoside triphosphate hydrolases"/>
    <property type="match status" value="1"/>
</dbReference>
<evidence type="ECO:0000313" key="2">
    <source>
        <dbReference type="EMBL" id="APT84412.1"/>
    </source>
</evidence>
<dbReference type="InterPro" id="IPR002611">
    <property type="entry name" value="IstB_ATP-bd"/>
</dbReference>
<dbReference type="PANTHER" id="PTHR30050:SF4">
    <property type="entry name" value="ATP-BINDING PROTEIN RV3427C IN INSERTION SEQUENCE-RELATED"/>
    <property type="match status" value="1"/>
</dbReference>
<sequence length="250" mass="27845">MTSPNTAFPAMSDDDYELFKQFRITAMGEAIRTLLEDPATAGLTGSQIIRYGLHSLKHHRDNVRLAKRRKAAHLDTSTACVENIHYDSNRDLDKATIDGLAQLDWVRHGTNVIVQAPCGVGKTYIVKALGLAACENGYDVRYYTHHGLIRAIEEVTDDTGAYYQLIDDLSTVDVLIIDDFALGSYADAHTRAIADVLDRRESSATVLASQLQPQDWYRAFDNPGFSEAILSRLLKHPIVVAINGTDRRRQ</sequence>
<dbReference type="Proteomes" id="UP000185478">
    <property type="component" value="Chromosome"/>
</dbReference>
<proteinExistence type="predicted"/>
<dbReference type="PIRSF" id="PIRSF003073">
    <property type="entry name" value="DNAC_TnpB_IstB"/>
    <property type="match status" value="1"/>
</dbReference>
<name>A0A1L7CEX3_9CORY</name>
<dbReference type="Pfam" id="PF01695">
    <property type="entry name" value="IstB_IS21"/>
    <property type="match status" value="1"/>
</dbReference>
<dbReference type="Gene3D" id="3.40.50.300">
    <property type="entry name" value="P-loop containing nucleotide triphosphate hydrolases"/>
    <property type="match status" value="1"/>
</dbReference>
<dbReference type="AlphaFoldDB" id="A0A1L7CEX3"/>
<dbReference type="GO" id="GO:0005524">
    <property type="term" value="F:ATP binding"/>
    <property type="evidence" value="ECO:0007669"/>
    <property type="project" value="InterPro"/>
</dbReference>
<dbReference type="GO" id="GO:0006260">
    <property type="term" value="P:DNA replication"/>
    <property type="evidence" value="ECO:0007669"/>
    <property type="project" value="TreeGrafter"/>
</dbReference>
<feature type="domain" description="IstB-like ATP-binding" evidence="1">
    <location>
        <begin position="20"/>
        <end position="249"/>
    </location>
</feature>
<organism evidence="2 3">
    <name type="scientific">Corynebacterium aquilae DSM 44791</name>
    <dbReference type="NCBI Taxonomy" id="1431546"/>
    <lineage>
        <taxon>Bacteria</taxon>
        <taxon>Bacillati</taxon>
        <taxon>Actinomycetota</taxon>
        <taxon>Actinomycetes</taxon>
        <taxon>Mycobacteriales</taxon>
        <taxon>Corynebacteriaceae</taxon>
        <taxon>Corynebacterium</taxon>
    </lineage>
</organism>
<evidence type="ECO:0000313" key="3">
    <source>
        <dbReference type="Proteomes" id="UP000185478"/>
    </source>
</evidence>
<protein>
    <recommendedName>
        <fullName evidence="1">IstB-like ATP-binding domain-containing protein</fullName>
    </recommendedName>
</protein>
<keyword evidence="3" id="KW-1185">Reference proteome</keyword>
<dbReference type="KEGG" id="caqu:CAQU_04260"/>
<dbReference type="EMBL" id="CP009245">
    <property type="protein sequence ID" value="APT84412.1"/>
    <property type="molecule type" value="Genomic_DNA"/>
</dbReference>
<dbReference type="STRING" id="1431546.CAQU_04260"/>
<dbReference type="InterPro" id="IPR028350">
    <property type="entry name" value="DNAC/IstB-like"/>
</dbReference>